<evidence type="ECO:0000259" key="7">
    <source>
        <dbReference type="Pfam" id="PF04542"/>
    </source>
</evidence>
<evidence type="ECO:0000256" key="6">
    <source>
        <dbReference type="SAM" id="MobiDB-lite"/>
    </source>
</evidence>
<feature type="compositionally biased region" description="Basic and acidic residues" evidence="6">
    <location>
        <begin position="95"/>
        <end position="104"/>
    </location>
</feature>
<dbReference type="InterPro" id="IPR050239">
    <property type="entry name" value="Sigma-70_RNA_pol_init_factors"/>
</dbReference>
<evidence type="ECO:0000313" key="8">
    <source>
        <dbReference type="EMBL" id="GMI05172.1"/>
    </source>
</evidence>
<protein>
    <recommendedName>
        <fullName evidence="7">RNA polymerase sigma-70 region 2 domain-containing protein</fullName>
    </recommendedName>
</protein>
<dbReference type="Gene3D" id="1.10.601.10">
    <property type="entry name" value="RNA Polymerase Primary Sigma Factor"/>
    <property type="match status" value="1"/>
</dbReference>
<comment type="caution">
    <text evidence="8">The sequence shown here is derived from an EMBL/GenBank/DDBJ whole genome shotgun (WGS) entry which is preliminary data.</text>
</comment>
<comment type="similarity">
    <text evidence="1">Belongs to the sigma-70 factor family.</text>
</comment>
<feature type="region of interest" description="Disordered" evidence="6">
    <location>
        <begin position="70"/>
        <end position="148"/>
    </location>
</feature>
<dbReference type="PANTHER" id="PTHR30603">
    <property type="entry name" value="RNA POLYMERASE SIGMA FACTOR RPO"/>
    <property type="match status" value="1"/>
</dbReference>
<dbReference type="GO" id="GO:0016987">
    <property type="term" value="F:sigma factor activity"/>
    <property type="evidence" value="ECO:0007669"/>
    <property type="project" value="UniProtKB-KW"/>
</dbReference>
<keyword evidence="5" id="KW-0804">Transcription</keyword>
<evidence type="ECO:0000256" key="4">
    <source>
        <dbReference type="ARBA" id="ARBA00023125"/>
    </source>
</evidence>
<dbReference type="InterPro" id="IPR007627">
    <property type="entry name" value="RNA_pol_sigma70_r2"/>
</dbReference>
<dbReference type="EMBL" id="BRXZ01000104">
    <property type="protein sequence ID" value="GMI05172.1"/>
    <property type="molecule type" value="Genomic_DNA"/>
</dbReference>
<dbReference type="Pfam" id="PF04542">
    <property type="entry name" value="Sigma70_r2"/>
    <property type="match status" value="1"/>
</dbReference>
<keyword evidence="2" id="KW-0805">Transcription regulation</keyword>
<dbReference type="GO" id="GO:0003677">
    <property type="term" value="F:DNA binding"/>
    <property type="evidence" value="ECO:0007669"/>
    <property type="project" value="UniProtKB-KW"/>
</dbReference>
<dbReference type="NCBIfam" id="TIGR02937">
    <property type="entry name" value="sigma70-ECF"/>
    <property type="match status" value="1"/>
</dbReference>
<keyword evidence="9" id="KW-1185">Reference proteome</keyword>
<sequence>MVRRKKQKAKVKTMGSSSRRTTMPGFTTPAHLVSQDEEKRLAEMVGGGDVDDFAVDASQIVSLSELSDFGTARGFESPKSNTESSSKQGSLLNKEAGEGAKAEAEGGAQEGTTGLRRKDEGGMKNQNNIFKNDNSFLKTDKNKKKTKAQMKATQNYMYRKSNTVPESLLNFVAEIHEQDRITPSEEIALGEKTQAYMQLQAVQSNLAKELGRTPTDEEWCAASGRINLQSLETMTQEGLAAKNKLVTSNLRLVQRVVNVYIRNGLSSQYNAGDLMQEGTIALIRAAEKFEPSKGFRFSTYAMFWIRASVKRSQLAQSREISVPQRVQEVHKKMTLVKKELQDKGERCGISQVAAVMGVKVEALEKAERAMSQKTYSLDCSITNKKKAGMDSTHGSSTVTSNLYRFVESKLDLNDFGGVEREMLREDIVKDLRRHLDTERADIVILRYGLEDVAGYSRVGKDGKARAGRGDGLSIKELAGIKGMKQDKVRRIIKTSLVKLKPHMKEWLKEARDKASLSLLVYWYGVHLDKDIFDGIFAADEQEEFERRLLTATKAKTTEELFCKVMENFLWQENDIMQVPRFKEFLVKRLVLWICFLPTLFNKYFFPQQSKANKALEKMIVFFKTRQLNELIFMEESEEGNKNNVDIATKRRTVSNLSSMVTMMEKDPMLPGTILGVEIKRELIAKGVIAIIASCASAILRLGLTD</sequence>
<dbReference type="OrthoDB" id="206108at2759"/>
<evidence type="ECO:0000256" key="2">
    <source>
        <dbReference type="ARBA" id="ARBA00023015"/>
    </source>
</evidence>
<evidence type="ECO:0000256" key="3">
    <source>
        <dbReference type="ARBA" id="ARBA00023082"/>
    </source>
</evidence>
<dbReference type="Proteomes" id="UP001165082">
    <property type="component" value="Unassembled WGS sequence"/>
</dbReference>
<feature type="region of interest" description="Disordered" evidence="6">
    <location>
        <begin position="1"/>
        <end position="40"/>
    </location>
</feature>
<gene>
    <name evidence="8" type="ORF">TrRE_jg10090</name>
</gene>
<evidence type="ECO:0000256" key="5">
    <source>
        <dbReference type="ARBA" id="ARBA00023163"/>
    </source>
</evidence>
<feature type="compositionally biased region" description="Basic residues" evidence="6">
    <location>
        <begin position="1"/>
        <end position="11"/>
    </location>
</feature>
<reference evidence="8" key="1">
    <citation type="submission" date="2022-07" db="EMBL/GenBank/DDBJ databases">
        <title>Genome analysis of Parmales, a sister group of diatoms, reveals the evolutionary specialization of diatoms from phago-mixotrophs to photoautotrophs.</title>
        <authorList>
            <person name="Ban H."/>
            <person name="Sato S."/>
            <person name="Yoshikawa S."/>
            <person name="Kazumasa Y."/>
            <person name="Nakamura Y."/>
            <person name="Ichinomiya M."/>
            <person name="Saitoh K."/>
            <person name="Sato N."/>
            <person name="Blanc-Mathieu R."/>
            <person name="Endo H."/>
            <person name="Kuwata A."/>
            <person name="Ogata H."/>
        </authorList>
    </citation>
    <scope>NUCLEOTIDE SEQUENCE</scope>
</reference>
<feature type="compositionally biased region" description="Polar residues" evidence="6">
    <location>
        <begin position="14"/>
        <end position="25"/>
    </location>
</feature>
<organism evidence="8 9">
    <name type="scientific">Triparma retinervis</name>
    <dbReference type="NCBI Taxonomy" id="2557542"/>
    <lineage>
        <taxon>Eukaryota</taxon>
        <taxon>Sar</taxon>
        <taxon>Stramenopiles</taxon>
        <taxon>Ochrophyta</taxon>
        <taxon>Bolidophyceae</taxon>
        <taxon>Parmales</taxon>
        <taxon>Triparmaceae</taxon>
        <taxon>Triparma</taxon>
    </lineage>
</organism>
<dbReference type="SUPFAM" id="SSF88659">
    <property type="entry name" value="Sigma3 and sigma4 domains of RNA polymerase sigma factors"/>
    <property type="match status" value="1"/>
</dbReference>
<dbReference type="InterPro" id="IPR036388">
    <property type="entry name" value="WH-like_DNA-bd_sf"/>
</dbReference>
<feature type="compositionally biased region" description="Polar residues" evidence="6">
    <location>
        <begin position="124"/>
        <end position="137"/>
    </location>
</feature>
<proteinExistence type="inferred from homology"/>
<evidence type="ECO:0000313" key="9">
    <source>
        <dbReference type="Proteomes" id="UP001165082"/>
    </source>
</evidence>
<dbReference type="InterPro" id="IPR013325">
    <property type="entry name" value="RNA_pol_sigma_r2"/>
</dbReference>
<dbReference type="PRINTS" id="PR00046">
    <property type="entry name" value="SIGMA70FCT"/>
</dbReference>
<dbReference type="InterPro" id="IPR014284">
    <property type="entry name" value="RNA_pol_sigma-70_dom"/>
</dbReference>
<dbReference type="AlphaFoldDB" id="A0A9W7CBA0"/>
<dbReference type="InterPro" id="IPR013324">
    <property type="entry name" value="RNA_pol_sigma_r3/r4-like"/>
</dbReference>
<keyword evidence="3" id="KW-0731">Sigma factor</keyword>
<keyword evidence="4" id="KW-0238">DNA-binding</keyword>
<dbReference type="Gene3D" id="1.10.10.10">
    <property type="entry name" value="Winged helix-like DNA-binding domain superfamily/Winged helix DNA-binding domain"/>
    <property type="match status" value="1"/>
</dbReference>
<dbReference type="InterPro" id="IPR000943">
    <property type="entry name" value="RNA_pol_sigma70"/>
</dbReference>
<feature type="domain" description="RNA polymerase sigma-70 region 2" evidence="7">
    <location>
        <begin position="245"/>
        <end position="317"/>
    </location>
</feature>
<feature type="compositionally biased region" description="Polar residues" evidence="6">
    <location>
        <begin position="78"/>
        <end position="91"/>
    </location>
</feature>
<dbReference type="GO" id="GO:0006352">
    <property type="term" value="P:DNA-templated transcription initiation"/>
    <property type="evidence" value="ECO:0007669"/>
    <property type="project" value="InterPro"/>
</dbReference>
<evidence type="ECO:0000256" key="1">
    <source>
        <dbReference type="ARBA" id="ARBA00007788"/>
    </source>
</evidence>
<accession>A0A9W7CBA0</accession>
<name>A0A9W7CBA0_9STRA</name>
<dbReference type="SUPFAM" id="SSF88946">
    <property type="entry name" value="Sigma2 domain of RNA polymerase sigma factors"/>
    <property type="match status" value="1"/>
</dbReference>
<dbReference type="PANTHER" id="PTHR30603:SF47">
    <property type="entry name" value="RNA POLYMERASE SIGMA FACTOR SIGD, CHLOROPLASTIC"/>
    <property type="match status" value="1"/>
</dbReference>